<dbReference type="Gene3D" id="3.30.1330.60">
    <property type="entry name" value="OmpA-like domain"/>
    <property type="match status" value="1"/>
</dbReference>
<dbReference type="Proteomes" id="UP000576082">
    <property type="component" value="Unassembled WGS sequence"/>
</dbReference>
<dbReference type="AlphaFoldDB" id="A0A7X9P046"/>
<keyword evidence="5" id="KW-0732">Signal</keyword>
<dbReference type="PANTHER" id="PTHR30329:SF21">
    <property type="entry name" value="LIPOPROTEIN YIAD-RELATED"/>
    <property type="match status" value="1"/>
</dbReference>
<evidence type="ECO:0000256" key="1">
    <source>
        <dbReference type="ARBA" id="ARBA00004442"/>
    </source>
</evidence>
<comment type="caution">
    <text evidence="7">The sequence shown here is derived from an EMBL/GenBank/DDBJ whole genome shotgun (WGS) entry which is preliminary data.</text>
</comment>
<reference evidence="7 8" key="1">
    <citation type="submission" date="2020-04" db="EMBL/GenBank/DDBJ databases">
        <title>Flammeovirga sp. SR4, a novel species isolated from seawater.</title>
        <authorList>
            <person name="Wang X."/>
        </authorList>
    </citation>
    <scope>NUCLEOTIDE SEQUENCE [LARGE SCALE GENOMIC DNA]</scope>
    <source>
        <strain evidence="7 8">ATCC 23126</strain>
    </source>
</reference>
<dbReference type="InterPro" id="IPR006665">
    <property type="entry name" value="OmpA-like"/>
</dbReference>
<dbReference type="PANTHER" id="PTHR30329">
    <property type="entry name" value="STATOR ELEMENT OF FLAGELLAR MOTOR COMPLEX"/>
    <property type="match status" value="1"/>
</dbReference>
<organism evidence="7 8">
    <name type="scientific">Flammeovirga aprica JL-4</name>
    <dbReference type="NCBI Taxonomy" id="694437"/>
    <lineage>
        <taxon>Bacteria</taxon>
        <taxon>Pseudomonadati</taxon>
        <taxon>Bacteroidota</taxon>
        <taxon>Cytophagia</taxon>
        <taxon>Cytophagales</taxon>
        <taxon>Flammeovirgaceae</taxon>
        <taxon>Flammeovirga</taxon>
    </lineage>
</organism>
<keyword evidence="2 4" id="KW-0472">Membrane</keyword>
<proteinExistence type="predicted"/>
<dbReference type="Pfam" id="PF00691">
    <property type="entry name" value="OmpA"/>
    <property type="match status" value="1"/>
</dbReference>
<evidence type="ECO:0000259" key="6">
    <source>
        <dbReference type="PROSITE" id="PS51123"/>
    </source>
</evidence>
<dbReference type="PROSITE" id="PS51123">
    <property type="entry name" value="OMPA_2"/>
    <property type="match status" value="1"/>
</dbReference>
<dbReference type="SUPFAM" id="SSF103088">
    <property type="entry name" value="OmpA-like"/>
    <property type="match status" value="1"/>
</dbReference>
<gene>
    <name evidence="7" type="ORF">HHU12_03895</name>
</gene>
<feature type="domain" description="OmpA-like" evidence="6">
    <location>
        <begin position="155"/>
        <end position="271"/>
    </location>
</feature>
<dbReference type="InterPro" id="IPR036737">
    <property type="entry name" value="OmpA-like_sf"/>
</dbReference>
<protein>
    <submittedName>
        <fullName evidence="7">OmpA family protein</fullName>
    </submittedName>
</protein>
<feature type="signal peptide" evidence="5">
    <location>
        <begin position="1"/>
        <end position="22"/>
    </location>
</feature>
<sequence length="271" mass="30793">MRSTKFTLISFLLIFFSLQVNAQNVLDNPLVVKLSGYELVYDESKFDEIEFPMSEVDIFPLSGNKTFATFKYDKNNTYKHPNANQIIQTYFDKVKSLRGKPLFKGSNYGSFQVRSNTKKFWCVLETHENGGTYTITIIEQEKMQEAETAQEMLEMLKSKGEVNLYFQFSTGSANLSQASYQNIKEVATLMNRFAPRLSLSIEGHTDNVGNTESNKKLSLQRAVAVKNELIKNGVKGERLQTVGWGSEKPIAPNNDEKGRLKNRRVSIKALN</sequence>
<evidence type="ECO:0000256" key="2">
    <source>
        <dbReference type="ARBA" id="ARBA00023136"/>
    </source>
</evidence>
<feature type="chain" id="PRO_5030530933" evidence="5">
    <location>
        <begin position="23"/>
        <end position="271"/>
    </location>
</feature>
<comment type="subcellular location">
    <subcellularLocation>
        <location evidence="1">Cell outer membrane</location>
    </subcellularLocation>
</comment>
<dbReference type="CDD" id="cd07185">
    <property type="entry name" value="OmpA_C-like"/>
    <property type="match status" value="1"/>
</dbReference>
<dbReference type="PRINTS" id="PR01021">
    <property type="entry name" value="OMPADOMAIN"/>
</dbReference>
<evidence type="ECO:0000256" key="4">
    <source>
        <dbReference type="PROSITE-ProRule" id="PRU00473"/>
    </source>
</evidence>
<dbReference type="InterPro" id="IPR006664">
    <property type="entry name" value="OMP_bac"/>
</dbReference>
<keyword evidence="3" id="KW-0998">Cell outer membrane</keyword>
<dbReference type="GO" id="GO:0009279">
    <property type="term" value="C:cell outer membrane"/>
    <property type="evidence" value="ECO:0007669"/>
    <property type="project" value="UniProtKB-SubCell"/>
</dbReference>
<evidence type="ECO:0000256" key="3">
    <source>
        <dbReference type="ARBA" id="ARBA00023237"/>
    </source>
</evidence>
<name>A0A7X9P046_9BACT</name>
<dbReference type="InterPro" id="IPR050330">
    <property type="entry name" value="Bact_OuterMem_StrucFunc"/>
</dbReference>
<evidence type="ECO:0000313" key="7">
    <source>
        <dbReference type="EMBL" id="NME67101.1"/>
    </source>
</evidence>
<accession>A0A7X9P046</accession>
<keyword evidence="8" id="KW-1185">Reference proteome</keyword>
<dbReference type="RefSeq" id="WP_169655198.1">
    <property type="nucleotide sequence ID" value="NZ_JABANE010000007.1"/>
</dbReference>
<evidence type="ECO:0000256" key="5">
    <source>
        <dbReference type="SAM" id="SignalP"/>
    </source>
</evidence>
<evidence type="ECO:0000313" key="8">
    <source>
        <dbReference type="Proteomes" id="UP000576082"/>
    </source>
</evidence>
<dbReference type="EMBL" id="JABANE010000007">
    <property type="protein sequence ID" value="NME67101.1"/>
    <property type="molecule type" value="Genomic_DNA"/>
</dbReference>